<dbReference type="Proteomes" id="UP000653797">
    <property type="component" value="Unassembled WGS sequence"/>
</dbReference>
<sequence length="143" mass="16416">MHYRIGQKQYYAVGFGNDKGGFELRNRYFKGSTSPKWFTHLPAEGSTAINLFEGVFDFLSFCQFFKAHKLSNPTIILNSLSFVNDALLILSKYVTINAFLDNDKAGKRELERLVKGGINVWDCSHYYPNTKDFNEHITGHFFA</sequence>
<organism evidence="1 2">
    <name type="scientific">Spirosoma validum</name>
    <dbReference type="NCBI Taxonomy" id="2771355"/>
    <lineage>
        <taxon>Bacteria</taxon>
        <taxon>Pseudomonadati</taxon>
        <taxon>Bacteroidota</taxon>
        <taxon>Cytophagia</taxon>
        <taxon>Cytophagales</taxon>
        <taxon>Cytophagaceae</taxon>
        <taxon>Spirosoma</taxon>
    </lineage>
</organism>
<evidence type="ECO:0000313" key="2">
    <source>
        <dbReference type="Proteomes" id="UP000653797"/>
    </source>
</evidence>
<dbReference type="RefSeq" id="WP_191037036.1">
    <property type="nucleotide sequence ID" value="NZ_JACXAA010000001.1"/>
</dbReference>
<accession>A0A927GBA3</accession>
<keyword evidence="2" id="KW-1185">Reference proteome</keyword>
<comment type="caution">
    <text evidence="1">The sequence shown here is derived from an EMBL/GenBank/DDBJ whole genome shotgun (WGS) entry which is preliminary data.</text>
</comment>
<dbReference type="AlphaFoldDB" id="A0A927GBA3"/>
<gene>
    <name evidence="1" type="ORF">IC230_00685</name>
</gene>
<proteinExistence type="predicted"/>
<dbReference type="EMBL" id="JACXAA010000001">
    <property type="protein sequence ID" value="MBD2751389.1"/>
    <property type="molecule type" value="Genomic_DNA"/>
</dbReference>
<dbReference type="Gene3D" id="3.40.1360.10">
    <property type="match status" value="1"/>
</dbReference>
<name>A0A927GBA3_9BACT</name>
<protein>
    <submittedName>
        <fullName evidence="1">Toprim domain-containing protein</fullName>
    </submittedName>
</protein>
<evidence type="ECO:0000313" key="1">
    <source>
        <dbReference type="EMBL" id="MBD2751389.1"/>
    </source>
</evidence>
<dbReference type="Pfam" id="PF13155">
    <property type="entry name" value="Toprim_2"/>
    <property type="match status" value="1"/>
</dbReference>
<reference evidence="1" key="1">
    <citation type="submission" date="2020-09" db="EMBL/GenBank/DDBJ databases">
        <authorList>
            <person name="Kim M.K."/>
        </authorList>
    </citation>
    <scope>NUCLEOTIDE SEQUENCE</scope>
    <source>
        <strain evidence="1">BT704</strain>
    </source>
</reference>